<proteinExistence type="predicted"/>
<keyword evidence="2" id="KW-1185">Reference proteome</keyword>
<reference evidence="1 2" key="1">
    <citation type="journal article" date="2023" name="IMA Fungus">
        <title>Comparative genomic study of the Penicillium genus elucidates a diverse pangenome and 15 lateral gene transfer events.</title>
        <authorList>
            <person name="Petersen C."/>
            <person name="Sorensen T."/>
            <person name="Nielsen M.R."/>
            <person name="Sondergaard T.E."/>
            <person name="Sorensen J.L."/>
            <person name="Fitzpatrick D.A."/>
            <person name="Frisvad J.C."/>
            <person name="Nielsen K.L."/>
        </authorList>
    </citation>
    <scope>NUCLEOTIDE SEQUENCE [LARGE SCALE GENOMIC DNA]</scope>
    <source>
        <strain evidence="1 2">IBT 29057</strain>
    </source>
</reference>
<evidence type="ECO:0000313" key="2">
    <source>
        <dbReference type="Proteomes" id="UP001216150"/>
    </source>
</evidence>
<evidence type="ECO:0000313" key="1">
    <source>
        <dbReference type="EMBL" id="KAJ5600773.1"/>
    </source>
</evidence>
<comment type="caution">
    <text evidence="1">The sequence shown here is derived from an EMBL/GenBank/DDBJ whole genome shotgun (WGS) entry which is preliminary data.</text>
</comment>
<sequence>MSESPTALRWGRNLDLHFPSIPSTPVLKYETCESMPGYPIPTERTPNISFDMVNNEMTFAITRNTIICGYDNTPKISVECVSIISEANPADRPNARVVFEVLYRGHKAMAKCWAPSRYNEYIIETSVYERLAKYEGSDRQDCFATCFFSGQILCSSVFPEGYIMISEKRPGIVASTVFDELTSDEQFALIMKLRQGIIFFLECGVTIGCHDPLKNLLLNRGSGLITMVDFVSLTEAGGLEVPVWIA</sequence>
<organism evidence="1 2">
    <name type="scientific">Penicillium hetheringtonii</name>
    <dbReference type="NCBI Taxonomy" id="911720"/>
    <lineage>
        <taxon>Eukaryota</taxon>
        <taxon>Fungi</taxon>
        <taxon>Dikarya</taxon>
        <taxon>Ascomycota</taxon>
        <taxon>Pezizomycotina</taxon>
        <taxon>Eurotiomycetes</taxon>
        <taxon>Eurotiomycetidae</taxon>
        <taxon>Eurotiales</taxon>
        <taxon>Aspergillaceae</taxon>
        <taxon>Penicillium</taxon>
    </lineage>
</organism>
<accession>A0AAD6E4S6</accession>
<evidence type="ECO:0008006" key="3">
    <source>
        <dbReference type="Google" id="ProtNLM"/>
    </source>
</evidence>
<gene>
    <name evidence="1" type="ORF">N7450_001840</name>
</gene>
<dbReference type="Proteomes" id="UP001216150">
    <property type="component" value="Unassembled WGS sequence"/>
</dbReference>
<dbReference type="AlphaFoldDB" id="A0AAD6E4S6"/>
<name>A0AAD6E4S6_9EURO</name>
<dbReference type="EMBL" id="JAQJAC010000001">
    <property type="protein sequence ID" value="KAJ5600773.1"/>
    <property type="molecule type" value="Genomic_DNA"/>
</dbReference>
<protein>
    <recommendedName>
        <fullName evidence="3">Protein kinase domain-containing protein</fullName>
    </recommendedName>
</protein>